<dbReference type="InterPro" id="IPR036188">
    <property type="entry name" value="FAD/NAD-bd_sf"/>
</dbReference>
<gene>
    <name evidence="2" type="ORF">SAMN04487954_10634</name>
</gene>
<sequence length="443" mass="48198">MRDGRSLPARRAARTVTVVVIGAGHAGLAMSHHLATRGIDHVILERGEVANSWRHERWDSLRLLTPNWQCRLPGLGYNGPDPDGFMNAQALADHLGHYARVLAAPVHTHTTVRSVQPTEGGYRVITDGGDWRCRAVVLASGACNRPVVPSLDAALPASLCRVTAFDYRHPAQLPPGGVLVVGASATGVQLAAEIHASGRPVTLAVGEHVRLPRRYRGRDIQWWLEASGLLDQGPEAVDDPERVRRLPSPQLVGSDDHHTLDLNALTVRGIELVGRLVGLSDTRLQFSGSLSAHVAAADLKLGRLLDGLDTWARESSMDSAVGPPERPEPTHLPVAPRLGIDLARGEIQSVVWATGFRPDYAWLHVPVLDRKGRLRHRGGVVEAPGLYVLGLPFLRRRRSSFIHGADDDARELGNHLAAWLARGQRHGTATSFSDRLEMLSNEI</sequence>
<dbReference type="AlphaFoldDB" id="A0A1G8UZI7"/>
<dbReference type="Proteomes" id="UP000198525">
    <property type="component" value="Unassembled WGS sequence"/>
</dbReference>
<dbReference type="STRING" id="376427.SAMN04487954_10634"/>
<dbReference type="OrthoDB" id="9773233at2"/>
<dbReference type="GO" id="GO:0050660">
    <property type="term" value="F:flavin adenine dinucleotide binding"/>
    <property type="evidence" value="ECO:0007669"/>
    <property type="project" value="TreeGrafter"/>
</dbReference>
<evidence type="ECO:0000313" key="2">
    <source>
        <dbReference type="EMBL" id="SDJ59139.1"/>
    </source>
</evidence>
<dbReference type="GO" id="GO:0004497">
    <property type="term" value="F:monooxygenase activity"/>
    <property type="evidence" value="ECO:0007669"/>
    <property type="project" value="TreeGrafter"/>
</dbReference>
<dbReference type="InterPro" id="IPR050982">
    <property type="entry name" value="Auxin_biosynth/cation_transpt"/>
</dbReference>
<reference evidence="2 3" key="1">
    <citation type="submission" date="2016-10" db="EMBL/GenBank/DDBJ databases">
        <authorList>
            <person name="de Groot N.N."/>
        </authorList>
    </citation>
    <scope>NUCLEOTIDE SEQUENCE [LARGE SCALE GENOMIC DNA]</scope>
    <source>
        <strain evidence="2 3">CGMCC 1.6133</strain>
    </source>
</reference>
<dbReference type="EMBL" id="FNES01000006">
    <property type="protein sequence ID" value="SDJ59139.1"/>
    <property type="molecule type" value="Genomic_DNA"/>
</dbReference>
<dbReference type="PRINTS" id="PR00411">
    <property type="entry name" value="PNDRDTASEI"/>
</dbReference>
<name>A0A1G8UZI7_9GAMM</name>
<dbReference type="PANTHER" id="PTHR43539:SF78">
    <property type="entry name" value="FLAVIN-CONTAINING MONOOXYGENASE"/>
    <property type="match status" value="1"/>
</dbReference>
<accession>A0A1G8UZI7</accession>
<evidence type="ECO:0000256" key="1">
    <source>
        <dbReference type="ARBA" id="ARBA00023002"/>
    </source>
</evidence>
<organism evidence="2 3">
    <name type="scientific">Billgrantia gudaonensis</name>
    <dbReference type="NCBI Taxonomy" id="376427"/>
    <lineage>
        <taxon>Bacteria</taxon>
        <taxon>Pseudomonadati</taxon>
        <taxon>Pseudomonadota</taxon>
        <taxon>Gammaproteobacteria</taxon>
        <taxon>Oceanospirillales</taxon>
        <taxon>Halomonadaceae</taxon>
        <taxon>Billgrantia</taxon>
    </lineage>
</organism>
<protein>
    <submittedName>
        <fullName evidence="2">Putative flavoprotein involved in K+ transport</fullName>
    </submittedName>
</protein>
<dbReference type="Pfam" id="PF13738">
    <property type="entry name" value="Pyr_redox_3"/>
    <property type="match status" value="1"/>
</dbReference>
<dbReference type="SUPFAM" id="SSF51905">
    <property type="entry name" value="FAD/NAD(P)-binding domain"/>
    <property type="match status" value="1"/>
</dbReference>
<dbReference type="Gene3D" id="3.50.50.60">
    <property type="entry name" value="FAD/NAD(P)-binding domain"/>
    <property type="match status" value="2"/>
</dbReference>
<proteinExistence type="predicted"/>
<evidence type="ECO:0000313" key="3">
    <source>
        <dbReference type="Proteomes" id="UP000198525"/>
    </source>
</evidence>
<dbReference type="RefSeq" id="WP_089685246.1">
    <property type="nucleotide sequence ID" value="NZ_FNES01000006.1"/>
</dbReference>
<dbReference type="PANTHER" id="PTHR43539">
    <property type="entry name" value="FLAVIN-BINDING MONOOXYGENASE-LIKE PROTEIN (AFU_ORTHOLOGUE AFUA_4G09220)"/>
    <property type="match status" value="1"/>
</dbReference>
<keyword evidence="3" id="KW-1185">Reference proteome</keyword>
<keyword evidence="1" id="KW-0560">Oxidoreductase</keyword>